<name>A0A371PQ31_9BACL</name>
<dbReference type="InterPro" id="IPR047057">
    <property type="entry name" value="MerR_fam"/>
</dbReference>
<evidence type="ECO:0000256" key="1">
    <source>
        <dbReference type="ARBA" id="ARBA00023125"/>
    </source>
</evidence>
<dbReference type="GO" id="GO:0003677">
    <property type="term" value="F:DNA binding"/>
    <property type="evidence" value="ECO:0007669"/>
    <property type="project" value="UniProtKB-KW"/>
</dbReference>
<dbReference type="OrthoDB" id="166060at2"/>
<dbReference type="InterPro" id="IPR009061">
    <property type="entry name" value="DNA-bd_dom_put_sf"/>
</dbReference>
<sequence length="143" mass="16864">MQLYRIGELSRLSRVSARTIDYYTSMGLIEPAKRSDKNYRLYSHETLQRLERIEDMKKDKYTLDEIKASLDSWSKVTPEEQISLKLTEIQQHLTKLEREVKELEPVIKQLKPRQAHRFYTTLTPQTAACIEALMLLMNKSSLM</sequence>
<keyword evidence="4" id="KW-1185">Reference proteome</keyword>
<dbReference type="Proteomes" id="UP000261905">
    <property type="component" value="Unassembled WGS sequence"/>
</dbReference>
<reference evidence="3 4" key="1">
    <citation type="submission" date="2018-08" db="EMBL/GenBank/DDBJ databases">
        <title>Paenibacillus sp. M4BSY-1, whole genome shotgun sequence.</title>
        <authorList>
            <person name="Tuo L."/>
        </authorList>
    </citation>
    <scope>NUCLEOTIDE SEQUENCE [LARGE SCALE GENOMIC DNA]</scope>
    <source>
        <strain evidence="3 4">M4BSY-1</strain>
    </source>
</reference>
<dbReference type="PANTHER" id="PTHR30204">
    <property type="entry name" value="REDOX-CYCLING DRUG-SENSING TRANSCRIPTIONAL ACTIVATOR SOXR"/>
    <property type="match status" value="1"/>
</dbReference>
<evidence type="ECO:0000313" key="3">
    <source>
        <dbReference type="EMBL" id="REK77937.1"/>
    </source>
</evidence>
<gene>
    <name evidence="3" type="ORF">DX130_10865</name>
</gene>
<dbReference type="SUPFAM" id="SSF46955">
    <property type="entry name" value="Putative DNA-binding domain"/>
    <property type="match status" value="1"/>
</dbReference>
<evidence type="ECO:0000313" key="4">
    <source>
        <dbReference type="Proteomes" id="UP000261905"/>
    </source>
</evidence>
<organism evidence="3 4">
    <name type="scientific">Paenibacillus paeoniae</name>
    <dbReference type="NCBI Taxonomy" id="2292705"/>
    <lineage>
        <taxon>Bacteria</taxon>
        <taxon>Bacillati</taxon>
        <taxon>Bacillota</taxon>
        <taxon>Bacilli</taxon>
        <taxon>Bacillales</taxon>
        <taxon>Paenibacillaceae</taxon>
        <taxon>Paenibacillus</taxon>
    </lineage>
</organism>
<evidence type="ECO:0000259" key="2">
    <source>
        <dbReference type="PROSITE" id="PS50937"/>
    </source>
</evidence>
<dbReference type="AlphaFoldDB" id="A0A371PQ31"/>
<dbReference type="PANTHER" id="PTHR30204:SF95">
    <property type="entry name" value="HTH-TYPE TRANSCRIPTIONAL REGULATOR CUER"/>
    <property type="match status" value="1"/>
</dbReference>
<dbReference type="Gene3D" id="1.10.1660.10">
    <property type="match status" value="1"/>
</dbReference>
<dbReference type="GO" id="GO:0003700">
    <property type="term" value="F:DNA-binding transcription factor activity"/>
    <property type="evidence" value="ECO:0007669"/>
    <property type="project" value="InterPro"/>
</dbReference>
<dbReference type="InterPro" id="IPR000551">
    <property type="entry name" value="MerR-type_HTH_dom"/>
</dbReference>
<comment type="caution">
    <text evidence="3">The sequence shown here is derived from an EMBL/GenBank/DDBJ whole genome shotgun (WGS) entry which is preliminary data.</text>
</comment>
<accession>A0A371PQ31</accession>
<dbReference type="EMBL" id="QUBQ01000001">
    <property type="protein sequence ID" value="REK77937.1"/>
    <property type="molecule type" value="Genomic_DNA"/>
</dbReference>
<dbReference type="PROSITE" id="PS50937">
    <property type="entry name" value="HTH_MERR_2"/>
    <property type="match status" value="1"/>
</dbReference>
<dbReference type="Pfam" id="PF13411">
    <property type="entry name" value="MerR_1"/>
    <property type="match status" value="1"/>
</dbReference>
<dbReference type="SMART" id="SM00422">
    <property type="entry name" value="HTH_MERR"/>
    <property type="match status" value="1"/>
</dbReference>
<feature type="domain" description="HTH merR-type" evidence="2">
    <location>
        <begin position="3"/>
        <end position="72"/>
    </location>
</feature>
<keyword evidence="1" id="KW-0238">DNA-binding</keyword>
<proteinExistence type="predicted"/>
<protein>
    <submittedName>
        <fullName evidence="3">MerR family transcriptional regulator</fullName>
    </submittedName>
</protein>